<keyword evidence="2" id="KW-0812">Transmembrane</keyword>
<evidence type="ECO:0000256" key="2">
    <source>
        <dbReference type="SAM" id="Phobius"/>
    </source>
</evidence>
<proteinExistence type="predicted"/>
<accession>A0ABR1V923</accession>
<evidence type="ECO:0008006" key="5">
    <source>
        <dbReference type="Google" id="ProtNLM"/>
    </source>
</evidence>
<name>A0ABR1V923_9PEZI</name>
<gene>
    <name evidence="3" type="ORF">PG996_006816</name>
</gene>
<comment type="caution">
    <text evidence="3">The sequence shown here is derived from an EMBL/GenBank/DDBJ whole genome shotgun (WGS) entry which is preliminary data.</text>
</comment>
<reference evidence="3 4" key="1">
    <citation type="submission" date="2023-01" db="EMBL/GenBank/DDBJ databases">
        <title>Analysis of 21 Apiospora genomes using comparative genomics revels a genus with tremendous synthesis potential of carbohydrate active enzymes and secondary metabolites.</title>
        <authorList>
            <person name="Sorensen T."/>
        </authorList>
    </citation>
    <scope>NUCLEOTIDE SEQUENCE [LARGE SCALE GENOMIC DNA]</scope>
    <source>
        <strain evidence="3 4">CBS 83171</strain>
    </source>
</reference>
<protein>
    <recommendedName>
        <fullName evidence="5">Mid2 domain-containing protein</fullName>
    </recommendedName>
</protein>
<feature type="compositionally biased region" description="Gly residues" evidence="1">
    <location>
        <begin position="124"/>
        <end position="137"/>
    </location>
</feature>
<evidence type="ECO:0000313" key="4">
    <source>
        <dbReference type="Proteomes" id="UP001446871"/>
    </source>
</evidence>
<sequence>MIAPSPPNPVLLAAQPPDRIKRQEIIVLTQTIVTPDSTRTAVITLGNGGHPDAGGGTIATSAPNDPPAQIGIILGCCLGALVLFIALWFCLSNARRRREQEIAEIEERSFGSSYYYMSGEDSDGGGGGGGGGAGGAGRPARPAATHWPWQSIPPPVVPTYTARDPTQQWRASARATHTVRQ</sequence>
<evidence type="ECO:0000256" key="1">
    <source>
        <dbReference type="SAM" id="MobiDB-lite"/>
    </source>
</evidence>
<feature type="transmembrane region" description="Helical" evidence="2">
    <location>
        <begin position="70"/>
        <end position="91"/>
    </location>
</feature>
<keyword evidence="2" id="KW-0472">Membrane</keyword>
<feature type="region of interest" description="Disordered" evidence="1">
    <location>
        <begin position="121"/>
        <end position="181"/>
    </location>
</feature>
<dbReference type="Proteomes" id="UP001446871">
    <property type="component" value="Unassembled WGS sequence"/>
</dbReference>
<keyword evidence="2" id="KW-1133">Transmembrane helix</keyword>
<dbReference type="EMBL" id="JAQQWM010000004">
    <property type="protein sequence ID" value="KAK8067704.1"/>
    <property type="molecule type" value="Genomic_DNA"/>
</dbReference>
<evidence type="ECO:0000313" key="3">
    <source>
        <dbReference type="EMBL" id="KAK8067704.1"/>
    </source>
</evidence>
<keyword evidence="4" id="KW-1185">Reference proteome</keyword>
<organism evidence="3 4">
    <name type="scientific">Apiospora saccharicola</name>
    <dbReference type="NCBI Taxonomy" id="335842"/>
    <lineage>
        <taxon>Eukaryota</taxon>
        <taxon>Fungi</taxon>
        <taxon>Dikarya</taxon>
        <taxon>Ascomycota</taxon>
        <taxon>Pezizomycotina</taxon>
        <taxon>Sordariomycetes</taxon>
        <taxon>Xylariomycetidae</taxon>
        <taxon>Amphisphaeriales</taxon>
        <taxon>Apiosporaceae</taxon>
        <taxon>Apiospora</taxon>
    </lineage>
</organism>